<dbReference type="Proteomes" id="UP001332243">
    <property type="component" value="Unassembled WGS sequence"/>
</dbReference>
<dbReference type="EMBL" id="JAZGQK010000002">
    <property type="protein sequence ID" value="MEE6257305.1"/>
    <property type="molecule type" value="Genomic_DNA"/>
</dbReference>
<evidence type="ECO:0000313" key="4">
    <source>
        <dbReference type="Proteomes" id="UP001332243"/>
    </source>
</evidence>
<dbReference type="SUPFAM" id="SSF63817">
    <property type="entry name" value="Sortase"/>
    <property type="match status" value="1"/>
</dbReference>
<feature type="compositionally biased region" description="Pro residues" evidence="2">
    <location>
        <begin position="94"/>
        <end position="121"/>
    </location>
</feature>
<dbReference type="InterPro" id="IPR005754">
    <property type="entry name" value="Sortase"/>
</dbReference>
<evidence type="ECO:0000256" key="2">
    <source>
        <dbReference type="SAM" id="MobiDB-lite"/>
    </source>
</evidence>
<dbReference type="CDD" id="cd05829">
    <property type="entry name" value="Sortase_F"/>
    <property type="match status" value="1"/>
</dbReference>
<name>A0ABU7RLD2_9ACTN</name>
<dbReference type="Pfam" id="PF04203">
    <property type="entry name" value="Sortase"/>
    <property type="match status" value="1"/>
</dbReference>
<feature type="region of interest" description="Disordered" evidence="2">
    <location>
        <begin position="38"/>
        <end position="122"/>
    </location>
</feature>
<dbReference type="Gene3D" id="2.40.260.10">
    <property type="entry name" value="Sortase"/>
    <property type="match status" value="1"/>
</dbReference>
<dbReference type="RefSeq" id="WP_331212427.1">
    <property type="nucleotide sequence ID" value="NZ_JAZGQK010000002.1"/>
</dbReference>
<feature type="compositionally biased region" description="Low complexity" evidence="2">
    <location>
        <begin position="65"/>
        <end position="85"/>
    </location>
</feature>
<comment type="caution">
    <text evidence="3">The sequence shown here is derived from an EMBL/GenBank/DDBJ whole genome shotgun (WGS) entry which is preliminary data.</text>
</comment>
<accession>A0ABU7RLD2</accession>
<keyword evidence="1" id="KW-0378">Hydrolase</keyword>
<reference evidence="3 4" key="1">
    <citation type="submission" date="2024-01" db="EMBL/GenBank/DDBJ databases">
        <title>Genome insights into Plantactinospora sonchi sp. nov.</title>
        <authorList>
            <person name="Wang L."/>
        </authorList>
    </citation>
    <scope>NUCLEOTIDE SEQUENCE [LARGE SCALE GENOMIC DNA]</scope>
    <source>
        <strain evidence="3 4">NEAU-QY2</strain>
    </source>
</reference>
<evidence type="ECO:0000256" key="1">
    <source>
        <dbReference type="ARBA" id="ARBA00022801"/>
    </source>
</evidence>
<organism evidence="3 4">
    <name type="scientific">Plantactinospora sonchi</name>
    <dbReference type="NCBI Taxonomy" id="1544735"/>
    <lineage>
        <taxon>Bacteria</taxon>
        <taxon>Bacillati</taxon>
        <taxon>Actinomycetota</taxon>
        <taxon>Actinomycetes</taxon>
        <taxon>Micromonosporales</taxon>
        <taxon>Micromonosporaceae</taxon>
        <taxon>Plantactinospora</taxon>
    </lineage>
</organism>
<dbReference type="InterPro" id="IPR023365">
    <property type="entry name" value="Sortase_dom-sf"/>
</dbReference>
<keyword evidence="4" id="KW-1185">Reference proteome</keyword>
<protein>
    <submittedName>
        <fullName evidence="3">Class F sortase</fullName>
    </submittedName>
</protein>
<dbReference type="InterPro" id="IPR042001">
    <property type="entry name" value="Sortase_F"/>
</dbReference>
<evidence type="ECO:0000313" key="3">
    <source>
        <dbReference type="EMBL" id="MEE6257305.1"/>
    </source>
</evidence>
<gene>
    <name evidence="3" type="ORF">V1633_02230</name>
</gene>
<proteinExistence type="predicted"/>
<dbReference type="NCBIfam" id="NF033748">
    <property type="entry name" value="class_F_sortase"/>
    <property type="match status" value="1"/>
</dbReference>
<sequence>MDTRSAGDRHGRPWRAAGVLLVALLTLGGTAMLTAGLKPAPAQPPQPVDVVTGDEPAPTGEPAVGGESAADAEPEAAPGSAAGPDWASGWSETGPPPTPGATPPSTGPAAPSPAAPAPLPRSEPVKITIPKIKVNAKIMSVGLHADGTVEVPSLKQAHLAGWYRLGVSPGEIGNAVVVGHVDSAAMGPAVFFRLGALKKADQVQVTRTDGSVVRFAVDTVKSYPKTAFPAELVYGSSDSARLQVVTCGGVFDKKKGSYPNNIVVSATRIP</sequence>